<dbReference type="PANTHER" id="PTHR33571">
    <property type="entry name" value="SSL8005 PROTEIN"/>
    <property type="match status" value="1"/>
</dbReference>
<comment type="similarity">
    <text evidence="9">Belongs to the MntA antitoxin family.</text>
</comment>
<sequence length="90" mass="10438">MQKLKALKSELQAHYKVRELGLFGSFVRGEQHEASDIDILVDFTDDASFFDLVRLADFLEEQLQRRVDIVTKDSLRVELRESVLRETVAI</sequence>
<dbReference type="SUPFAM" id="SSF81301">
    <property type="entry name" value="Nucleotidyltransferase"/>
    <property type="match status" value="1"/>
</dbReference>
<reference evidence="11" key="1">
    <citation type="journal article" date="2005" name="Environ. Microbiol.">
        <title>Genetic and functional properties of uncultivated thermophilic crenarchaeotes from a subsurface gold mine as revealed by analysis of genome fragments.</title>
        <authorList>
            <person name="Nunoura T."/>
            <person name="Hirayama H."/>
            <person name="Takami H."/>
            <person name="Oida H."/>
            <person name="Nishi S."/>
            <person name="Shimamura S."/>
            <person name="Suzuki Y."/>
            <person name="Inagaki F."/>
            <person name="Takai K."/>
            <person name="Nealson K.H."/>
            <person name="Horikoshi K."/>
        </authorList>
    </citation>
    <scope>NUCLEOTIDE SEQUENCE</scope>
</reference>
<reference evidence="11" key="2">
    <citation type="journal article" date="2012" name="PLoS ONE">
        <title>A Deeply Branching Thermophilic Bacterium with an Ancient Acetyl-CoA Pathway Dominates a Subsurface Ecosystem.</title>
        <authorList>
            <person name="Takami H."/>
            <person name="Noguchi H."/>
            <person name="Takaki Y."/>
            <person name="Uchiyama I."/>
            <person name="Toyoda A."/>
            <person name="Nishi S."/>
            <person name="Chee G.-J."/>
            <person name="Arai W."/>
            <person name="Nunoura T."/>
            <person name="Itoh T."/>
            <person name="Hattori M."/>
            <person name="Takai K."/>
        </authorList>
    </citation>
    <scope>NUCLEOTIDE SEQUENCE</scope>
</reference>
<evidence type="ECO:0000256" key="5">
    <source>
        <dbReference type="ARBA" id="ARBA00022723"/>
    </source>
</evidence>
<dbReference type="GO" id="GO:0016779">
    <property type="term" value="F:nucleotidyltransferase activity"/>
    <property type="evidence" value="ECO:0007669"/>
    <property type="project" value="UniProtKB-KW"/>
</dbReference>
<keyword evidence="2" id="KW-1277">Toxin-antitoxin system</keyword>
<dbReference type="CDD" id="cd05403">
    <property type="entry name" value="NT_KNTase_like"/>
    <property type="match status" value="1"/>
</dbReference>
<dbReference type="InterPro" id="IPR002934">
    <property type="entry name" value="Polymerase_NTP_transf_dom"/>
</dbReference>
<dbReference type="Gene3D" id="3.30.460.10">
    <property type="entry name" value="Beta Polymerase, domain 2"/>
    <property type="match status" value="1"/>
</dbReference>
<protein>
    <submittedName>
        <fullName evidence="11">DNA polymerase beta domain protein</fullName>
    </submittedName>
</protein>
<keyword evidence="6" id="KW-0547">Nucleotide-binding</keyword>
<dbReference type="InterPro" id="IPR043519">
    <property type="entry name" value="NT_sf"/>
</dbReference>
<dbReference type="Pfam" id="PF01909">
    <property type="entry name" value="NTP_transf_2"/>
    <property type="match status" value="1"/>
</dbReference>
<feature type="domain" description="Polymerase nucleotidyl transferase" evidence="10">
    <location>
        <begin position="5"/>
        <end position="89"/>
    </location>
</feature>
<dbReference type="PANTHER" id="PTHR33571:SF12">
    <property type="entry name" value="BSL3053 PROTEIN"/>
    <property type="match status" value="1"/>
</dbReference>
<evidence type="ECO:0000259" key="10">
    <source>
        <dbReference type="Pfam" id="PF01909"/>
    </source>
</evidence>
<organism evidence="11">
    <name type="scientific">uncultured Acetothermia bacterium</name>
    <dbReference type="NCBI Taxonomy" id="236499"/>
    <lineage>
        <taxon>Bacteria</taxon>
        <taxon>Candidatus Bipolaricaulota</taxon>
        <taxon>environmental samples</taxon>
    </lineage>
</organism>
<evidence type="ECO:0000256" key="7">
    <source>
        <dbReference type="ARBA" id="ARBA00022840"/>
    </source>
</evidence>
<dbReference type="InterPro" id="IPR052038">
    <property type="entry name" value="Type-VII_TA_antitoxin"/>
</dbReference>
<keyword evidence="4" id="KW-0548">Nucleotidyltransferase</keyword>
<dbReference type="GO" id="GO:0005524">
    <property type="term" value="F:ATP binding"/>
    <property type="evidence" value="ECO:0007669"/>
    <property type="project" value="UniProtKB-KW"/>
</dbReference>
<evidence type="ECO:0000313" key="11">
    <source>
        <dbReference type="EMBL" id="BAL56634.1"/>
    </source>
</evidence>
<dbReference type="GO" id="GO:0046872">
    <property type="term" value="F:metal ion binding"/>
    <property type="evidence" value="ECO:0007669"/>
    <property type="project" value="UniProtKB-KW"/>
</dbReference>
<proteinExistence type="inferred from homology"/>
<dbReference type="EMBL" id="AP011759">
    <property type="protein sequence ID" value="BAL56828.1"/>
    <property type="molecule type" value="Genomic_DNA"/>
</dbReference>
<evidence type="ECO:0000256" key="9">
    <source>
        <dbReference type="ARBA" id="ARBA00038276"/>
    </source>
</evidence>
<keyword evidence="7" id="KW-0067">ATP-binding</keyword>
<keyword evidence="8" id="KW-0460">Magnesium</keyword>
<accession>H5SKE8</accession>
<evidence type="ECO:0000313" key="12">
    <source>
        <dbReference type="EMBL" id="BAL56828.1"/>
    </source>
</evidence>
<evidence type="ECO:0000256" key="3">
    <source>
        <dbReference type="ARBA" id="ARBA00022679"/>
    </source>
</evidence>
<comment type="cofactor">
    <cofactor evidence="1">
        <name>Mg(2+)</name>
        <dbReference type="ChEBI" id="CHEBI:18420"/>
    </cofactor>
</comment>
<gene>
    <name evidence="11" type="ORF">HGMM_F41F10C12</name>
    <name evidence="12" type="ORF">HGMM_F43B07C12</name>
</gene>
<evidence type="ECO:0000256" key="1">
    <source>
        <dbReference type="ARBA" id="ARBA00001946"/>
    </source>
</evidence>
<keyword evidence="5" id="KW-0479">Metal-binding</keyword>
<evidence type="ECO:0000256" key="4">
    <source>
        <dbReference type="ARBA" id="ARBA00022695"/>
    </source>
</evidence>
<evidence type="ECO:0000256" key="8">
    <source>
        <dbReference type="ARBA" id="ARBA00022842"/>
    </source>
</evidence>
<name>H5SKE8_9BACT</name>
<evidence type="ECO:0000256" key="2">
    <source>
        <dbReference type="ARBA" id="ARBA00022649"/>
    </source>
</evidence>
<keyword evidence="3" id="KW-0808">Transferase</keyword>
<evidence type="ECO:0000256" key="6">
    <source>
        <dbReference type="ARBA" id="ARBA00022741"/>
    </source>
</evidence>
<dbReference type="EMBL" id="AP011754">
    <property type="protein sequence ID" value="BAL56634.1"/>
    <property type="molecule type" value="Genomic_DNA"/>
</dbReference>
<dbReference type="AlphaFoldDB" id="H5SKE8"/>